<dbReference type="EMBL" id="JAZDWU010000001">
    <property type="protein sequence ID" value="KAL0013013.1"/>
    <property type="molecule type" value="Genomic_DNA"/>
</dbReference>
<dbReference type="AlphaFoldDB" id="A0AAW2DU06"/>
<dbReference type="InterPro" id="IPR025836">
    <property type="entry name" value="Zn_knuckle_CX2CX4HX4C"/>
</dbReference>
<name>A0AAW2DU06_9ROSI</name>
<dbReference type="InterPro" id="IPR025558">
    <property type="entry name" value="DUF4283"/>
</dbReference>
<evidence type="ECO:0008006" key="5">
    <source>
        <dbReference type="Google" id="ProtNLM"/>
    </source>
</evidence>
<evidence type="ECO:0000313" key="3">
    <source>
        <dbReference type="EMBL" id="KAL0013013.1"/>
    </source>
</evidence>
<evidence type="ECO:0000313" key="4">
    <source>
        <dbReference type="Proteomes" id="UP001459277"/>
    </source>
</evidence>
<feature type="domain" description="DUF4283" evidence="1">
    <location>
        <begin position="15"/>
        <end position="89"/>
    </location>
</feature>
<evidence type="ECO:0000259" key="2">
    <source>
        <dbReference type="Pfam" id="PF14392"/>
    </source>
</evidence>
<comment type="caution">
    <text evidence="3">The sequence shown here is derived from an EMBL/GenBank/DDBJ whole genome shotgun (WGS) entry which is preliminary data.</text>
</comment>
<protein>
    <recommendedName>
        <fullName evidence="5">DUF4283 domain-containing protein</fullName>
    </recommendedName>
</protein>
<evidence type="ECO:0000259" key="1">
    <source>
        <dbReference type="Pfam" id="PF14111"/>
    </source>
</evidence>
<feature type="domain" description="Zinc knuckle CX2CX4HX4C" evidence="2">
    <location>
        <begin position="150"/>
        <end position="184"/>
    </location>
</feature>
<dbReference type="PANTHER" id="PTHR31286">
    <property type="entry name" value="GLYCINE-RICH CELL WALL STRUCTURAL PROTEIN 1.8-LIKE"/>
    <property type="match status" value="1"/>
</dbReference>
<reference evidence="3 4" key="1">
    <citation type="submission" date="2024-01" db="EMBL/GenBank/DDBJ databases">
        <title>A telomere-to-telomere, gap-free genome of sweet tea (Lithocarpus litseifolius).</title>
        <authorList>
            <person name="Zhou J."/>
        </authorList>
    </citation>
    <scope>NUCLEOTIDE SEQUENCE [LARGE SCALE GENOMIC DNA]</scope>
    <source>
        <strain evidence="3">Zhou-2022a</strain>
        <tissue evidence="3">Leaf</tissue>
    </source>
</reference>
<sequence length="268" mass="30604">MYRVNRRQISGKEFTLAAKFLTKRTLIVEAVARTFSPLWKSQNDFHIKDTSNNILLFVFESDANAVPILVNEPWSFDQHLVLLQRYEDNTPIRDLIFFFAVFWVQLHNLPVKMMDAPTTIGNGKTLGTVIELHDVSSIFGEDFMHIRINIDTTQPLCKVQKLNLGQGKIGWISFKYKKLPNFCYWMLEPPVVQVAPSSTDKESHINPENLVPPSLASSDILSLSITTPQESTSTTSSRDVIIVQEDLAEESFALSTYRPETKKWKRLA</sequence>
<proteinExistence type="predicted"/>
<dbReference type="Pfam" id="PF14392">
    <property type="entry name" value="zf-CCHC_4"/>
    <property type="match status" value="1"/>
</dbReference>
<gene>
    <name evidence="3" type="ORF">SO802_000082</name>
</gene>
<organism evidence="3 4">
    <name type="scientific">Lithocarpus litseifolius</name>
    <dbReference type="NCBI Taxonomy" id="425828"/>
    <lineage>
        <taxon>Eukaryota</taxon>
        <taxon>Viridiplantae</taxon>
        <taxon>Streptophyta</taxon>
        <taxon>Embryophyta</taxon>
        <taxon>Tracheophyta</taxon>
        <taxon>Spermatophyta</taxon>
        <taxon>Magnoliopsida</taxon>
        <taxon>eudicotyledons</taxon>
        <taxon>Gunneridae</taxon>
        <taxon>Pentapetalae</taxon>
        <taxon>rosids</taxon>
        <taxon>fabids</taxon>
        <taxon>Fagales</taxon>
        <taxon>Fagaceae</taxon>
        <taxon>Lithocarpus</taxon>
    </lineage>
</organism>
<dbReference type="Pfam" id="PF14111">
    <property type="entry name" value="DUF4283"/>
    <property type="match status" value="1"/>
</dbReference>
<keyword evidence="4" id="KW-1185">Reference proteome</keyword>
<accession>A0AAW2DU06</accession>
<dbReference type="Proteomes" id="UP001459277">
    <property type="component" value="Unassembled WGS sequence"/>
</dbReference>
<dbReference type="PANTHER" id="PTHR31286:SF167">
    <property type="entry name" value="OS09G0268800 PROTEIN"/>
    <property type="match status" value="1"/>
</dbReference>
<dbReference type="InterPro" id="IPR040256">
    <property type="entry name" value="At4g02000-like"/>
</dbReference>